<organism evidence="2">
    <name type="scientific">Mycobacterium riyadhense</name>
    <dbReference type="NCBI Taxonomy" id="486698"/>
    <lineage>
        <taxon>Bacteria</taxon>
        <taxon>Bacillati</taxon>
        <taxon>Actinomycetota</taxon>
        <taxon>Actinomycetes</taxon>
        <taxon>Mycobacteriales</taxon>
        <taxon>Mycobacteriaceae</taxon>
        <taxon>Mycobacterium</taxon>
    </lineage>
</organism>
<dbReference type="EMBL" id="LR589144">
    <property type="protein sequence ID" value="VTP02895.1"/>
    <property type="molecule type" value="Genomic_DNA"/>
</dbReference>
<evidence type="ECO:0000313" key="2">
    <source>
        <dbReference type="EMBL" id="VTP02895.1"/>
    </source>
</evidence>
<accession>A0A653EZD8</accession>
<feature type="transmembrane region" description="Helical" evidence="1">
    <location>
        <begin position="63"/>
        <end position="82"/>
    </location>
</feature>
<keyword evidence="1" id="KW-0472">Membrane</keyword>
<sequence length="166" mass="17708">MLTSTAKTGLMSTTPPQPKVLRRAFAAAAIGRILLGAIAFASPRSQTRMNGVPDHMLSTELKYLIRIFGARALALGIGYLGSDEANRRRWQRIGLMVDALDNLNALMEMRNLKRGDPRVCSLLSLIAVTGPYAALGAVGAIQAQLARGRGNHSGIEIAEGQLVVEG</sequence>
<protein>
    <submittedName>
        <fullName evidence="2">Uncharacterized protein</fullName>
    </submittedName>
</protein>
<name>A0A653EZD8_9MYCO</name>
<dbReference type="AlphaFoldDB" id="A0A653EZD8"/>
<keyword evidence="1" id="KW-1133">Transmembrane helix</keyword>
<evidence type="ECO:0000256" key="1">
    <source>
        <dbReference type="SAM" id="Phobius"/>
    </source>
</evidence>
<reference evidence="2" key="1">
    <citation type="submission" date="2019-05" db="EMBL/GenBank/DDBJ databases">
        <authorList>
            <person name="Naeem R."/>
            <person name="Antony C."/>
            <person name="Guan Q."/>
        </authorList>
    </citation>
    <scope>NUCLEOTIDE SEQUENCE</scope>
    <source>
        <strain evidence="2">2</strain>
    </source>
</reference>
<keyword evidence="1" id="KW-0812">Transmembrane</keyword>
<proteinExistence type="predicted"/>
<feature type="transmembrane region" description="Helical" evidence="1">
    <location>
        <begin position="119"/>
        <end position="141"/>
    </location>
</feature>
<gene>
    <name evidence="2" type="ORF">BIN_B_04766</name>
</gene>
<feature type="transmembrane region" description="Helical" evidence="1">
    <location>
        <begin position="20"/>
        <end position="43"/>
    </location>
</feature>